<proteinExistence type="inferred from homology"/>
<evidence type="ECO:0000256" key="5">
    <source>
        <dbReference type="RuleBase" id="RU003690"/>
    </source>
</evidence>
<dbReference type="Proteomes" id="UP000198508">
    <property type="component" value="Unassembled WGS sequence"/>
</dbReference>
<evidence type="ECO:0000256" key="3">
    <source>
        <dbReference type="ARBA" id="ARBA00023295"/>
    </source>
</evidence>
<dbReference type="PANTHER" id="PTHR10353">
    <property type="entry name" value="GLYCOSYL HYDROLASE"/>
    <property type="match status" value="1"/>
</dbReference>
<dbReference type="GO" id="GO:0016052">
    <property type="term" value="P:carbohydrate catabolic process"/>
    <property type="evidence" value="ECO:0007669"/>
    <property type="project" value="TreeGrafter"/>
</dbReference>
<feature type="active site" description="Nucleophile" evidence="4">
    <location>
        <position position="380"/>
    </location>
</feature>
<comment type="similarity">
    <text evidence="1 5">Belongs to the glycosyl hydrolase 1 family.</text>
</comment>
<name>A0A1I0J097_9FIRM</name>
<dbReference type="SUPFAM" id="SSF51445">
    <property type="entry name" value="(Trans)glycosidases"/>
    <property type="match status" value="1"/>
</dbReference>
<dbReference type="PROSITE" id="PS00572">
    <property type="entry name" value="GLYCOSYL_HYDROL_F1_1"/>
    <property type="match status" value="1"/>
</dbReference>
<dbReference type="FunFam" id="3.20.20.80:FF:000004">
    <property type="entry name" value="Beta-glucosidase 6-phospho-beta-glucosidase"/>
    <property type="match status" value="1"/>
</dbReference>
<evidence type="ECO:0000313" key="8">
    <source>
        <dbReference type="Proteomes" id="UP000198508"/>
    </source>
</evidence>
<dbReference type="STRING" id="460384.SAMN05216313_12532"/>
<organism evidence="7 8">
    <name type="scientific">Enterocloster lavalensis</name>
    <dbReference type="NCBI Taxonomy" id="460384"/>
    <lineage>
        <taxon>Bacteria</taxon>
        <taxon>Bacillati</taxon>
        <taxon>Bacillota</taxon>
        <taxon>Clostridia</taxon>
        <taxon>Lachnospirales</taxon>
        <taxon>Lachnospiraceae</taxon>
        <taxon>Enterocloster</taxon>
    </lineage>
</organism>
<evidence type="ECO:0000256" key="4">
    <source>
        <dbReference type="PROSITE-ProRule" id="PRU10055"/>
    </source>
</evidence>
<keyword evidence="3 6" id="KW-0326">Glycosidase</keyword>
<dbReference type="InterPro" id="IPR033132">
    <property type="entry name" value="GH_1_N_CS"/>
</dbReference>
<evidence type="ECO:0000256" key="6">
    <source>
        <dbReference type="RuleBase" id="RU004468"/>
    </source>
</evidence>
<keyword evidence="8" id="KW-1185">Reference proteome</keyword>
<dbReference type="Pfam" id="PF00232">
    <property type="entry name" value="Glyco_hydro_1"/>
    <property type="match status" value="1"/>
</dbReference>
<dbReference type="PANTHER" id="PTHR10353:SF136">
    <property type="entry name" value="ARYL-PHOSPHO-BETA-D-GLUCOSIDASE BGLC"/>
    <property type="match status" value="1"/>
</dbReference>
<dbReference type="AlphaFoldDB" id="A0A1I0J097"/>
<dbReference type="InterPro" id="IPR001360">
    <property type="entry name" value="Glyco_hydro_1"/>
</dbReference>
<dbReference type="GO" id="GO:0005829">
    <property type="term" value="C:cytosol"/>
    <property type="evidence" value="ECO:0007669"/>
    <property type="project" value="TreeGrafter"/>
</dbReference>
<dbReference type="PRINTS" id="PR00131">
    <property type="entry name" value="GLHYDRLASE1"/>
</dbReference>
<evidence type="ECO:0000313" key="7">
    <source>
        <dbReference type="EMBL" id="SEU02886.1"/>
    </source>
</evidence>
<dbReference type="InterPro" id="IPR018120">
    <property type="entry name" value="Glyco_hydro_1_AS"/>
</dbReference>
<sequence>MRGQMVTEYKVRKFPEHFLWGASSSAFQIEGAAAEDGKGRTVADVNAAKRAHLQADTRVASDFYHRFQEDIELFARLGLKAYRFSLSWARIIPDGDGPVNEAGLEFYDQVIDRLKYHGIEPLVTLYHFDLPYRLVEQYNGWESRECVHAFERYARICFARYGNRVKYWQVHNEQNLMIRVDERMNIRAEDPWEADRQRAQMDYHMFLAHALAVRACRELAPGAFVGPAISSTCTYPATPDPRDVWAARSNDRFKTEYALEMYTAGRYPGYYLRYLQERNIMPETRSGDGALLAGARIDYLGVNYYRTLCASYLPADPSHPAGQRQFRGNEVDFDQFGYFRDERNPFLEASEYGAQIDPMGLRLVLNEYYRKYRLPMIITENGLGAADVLSADGQVHDPGRIAYLKSHINACADAIADGVELFGYCPWSVMDLLSSHQGFKKRYGLIYVNRDDLELRDLRRIPKDSFYWYQNVIRNNGL</sequence>
<dbReference type="EMBL" id="FOIM01000025">
    <property type="protein sequence ID" value="SEU02886.1"/>
    <property type="molecule type" value="Genomic_DNA"/>
</dbReference>
<reference evidence="8" key="1">
    <citation type="submission" date="2016-10" db="EMBL/GenBank/DDBJ databases">
        <authorList>
            <person name="Varghese N."/>
            <person name="Submissions S."/>
        </authorList>
    </citation>
    <scope>NUCLEOTIDE SEQUENCE [LARGE SCALE GENOMIC DNA]</scope>
    <source>
        <strain evidence="8">NLAE-zl-G277</strain>
    </source>
</reference>
<dbReference type="InterPro" id="IPR017853">
    <property type="entry name" value="GH"/>
</dbReference>
<accession>A0A1I0J097</accession>
<dbReference type="Gene3D" id="3.20.20.80">
    <property type="entry name" value="Glycosidases"/>
    <property type="match status" value="1"/>
</dbReference>
<dbReference type="PROSITE" id="PS00653">
    <property type="entry name" value="GLYCOSYL_HYDROL_F1_2"/>
    <property type="match status" value="1"/>
</dbReference>
<evidence type="ECO:0000256" key="2">
    <source>
        <dbReference type="ARBA" id="ARBA00022801"/>
    </source>
</evidence>
<evidence type="ECO:0000256" key="1">
    <source>
        <dbReference type="ARBA" id="ARBA00010838"/>
    </source>
</evidence>
<keyword evidence="2 6" id="KW-0378">Hydrolase</keyword>
<dbReference type="GO" id="GO:0008422">
    <property type="term" value="F:beta-glucosidase activity"/>
    <property type="evidence" value="ECO:0007669"/>
    <property type="project" value="TreeGrafter"/>
</dbReference>
<gene>
    <name evidence="7" type="ORF">SAMN05216313_12532</name>
</gene>
<protein>
    <submittedName>
        <fullName evidence="7">6-phospho-beta-glucosidase</fullName>
    </submittedName>
</protein>